<sequence length="71" mass="7931">MFPVWPTILAIFTILPLCSYSLRATQADFTTLYVPVKLTSITFLNISCVIFSRKLSRVIPAEFITIFGGVS</sequence>
<evidence type="ECO:0008006" key="4">
    <source>
        <dbReference type="Google" id="ProtNLM"/>
    </source>
</evidence>
<evidence type="ECO:0000256" key="1">
    <source>
        <dbReference type="SAM" id="Phobius"/>
    </source>
</evidence>
<evidence type="ECO:0000256" key="2">
    <source>
        <dbReference type="SAM" id="SignalP"/>
    </source>
</evidence>
<keyword evidence="1" id="KW-0812">Transmembrane</keyword>
<feature type="signal peptide" evidence="2">
    <location>
        <begin position="1"/>
        <end position="27"/>
    </location>
</feature>
<keyword evidence="2" id="KW-0732">Signal</keyword>
<reference evidence="3" key="1">
    <citation type="journal article" date="2018" name="PLoS Negl. Trop. Dis.">
        <title>An insight into the salivary gland and fat body transcriptome of Panstrongylus lignarius (Hemiptera: Heteroptera), the main vector of Chagas disease in Peru.</title>
        <authorList>
            <person name="Nevoa J.C."/>
            <person name="Mendes M.T."/>
            <person name="da Silva M.V."/>
            <person name="Soares S.C."/>
            <person name="Oliveira C.J.F."/>
            <person name="Ribeiro J.M.C."/>
        </authorList>
    </citation>
    <scope>NUCLEOTIDE SEQUENCE</scope>
</reference>
<dbReference type="EMBL" id="GFTR01000365">
    <property type="protein sequence ID" value="JAW16061.1"/>
    <property type="molecule type" value="Transcribed_RNA"/>
</dbReference>
<dbReference type="AlphaFoldDB" id="A0A224Y663"/>
<feature type="transmembrane region" description="Helical" evidence="1">
    <location>
        <begin position="33"/>
        <end position="51"/>
    </location>
</feature>
<keyword evidence="1" id="KW-0472">Membrane</keyword>
<feature type="chain" id="PRO_5013347671" description="Secreted protein" evidence="2">
    <location>
        <begin position="28"/>
        <end position="71"/>
    </location>
</feature>
<evidence type="ECO:0000313" key="3">
    <source>
        <dbReference type="EMBL" id="JAW16061.1"/>
    </source>
</evidence>
<protein>
    <recommendedName>
        <fullName evidence="4">Secreted protein</fullName>
    </recommendedName>
</protein>
<keyword evidence="1" id="KW-1133">Transmembrane helix</keyword>
<organism evidence="3">
    <name type="scientific">Panstrongylus lignarius</name>
    <dbReference type="NCBI Taxonomy" id="156445"/>
    <lineage>
        <taxon>Eukaryota</taxon>
        <taxon>Metazoa</taxon>
        <taxon>Ecdysozoa</taxon>
        <taxon>Arthropoda</taxon>
        <taxon>Hexapoda</taxon>
        <taxon>Insecta</taxon>
        <taxon>Pterygota</taxon>
        <taxon>Neoptera</taxon>
        <taxon>Paraneoptera</taxon>
        <taxon>Hemiptera</taxon>
        <taxon>Heteroptera</taxon>
        <taxon>Panheteroptera</taxon>
        <taxon>Cimicomorpha</taxon>
        <taxon>Reduviidae</taxon>
        <taxon>Triatominae</taxon>
        <taxon>Panstrongylus</taxon>
    </lineage>
</organism>
<proteinExistence type="predicted"/>
<name>A0A224Y663_9HEMI</name>
<accession>A0A224Y663</accession>